<sequence>MADKAVAESPVTESAGLPAGGNDPDAAQRRRLHDAFVAVRARSLTLAAPLSPEDMVAQSMEDASPAKWHLAHTSWFFETFILQDHDPGYRVFREGYGYLFNSYYEAVGARHARPRRGLLTRPPVAEVMAYRRHVDQAMEKLVEAAPLEAWLQIAPLLELGLHHEMQHQELLLTDILHLLAQNPLHPAYRDSAPDEGQVAPPLVWCDYDGGVVEIGHDSKGFAFDCEGPRHETLLQPFALASRLVTNAEWLAFMEDGGYRKPGLWLSDGWARCQAEGWGAPLYWEPKDGGWTAMSLQGLRLIDPDAPVCHVSFYEAEAYARWAGLRLPLEAELELALGNATLTGNLLESDVLAPRVAPPVTTAQGGLARPSQLVGDVWEWSQSPYSPYPGFRAPEGAVGEYNGKFMCNQFVLRGGSCVTPQAQLRASYRNFFYPHQRWQFTGLRLAKDRQ</sequence>
<keyword evidence="1" id="KW-0560">Oxidoreductase</keyword>
<gene>
    <name evidence="7" type="ORF">HBA54_09845</name>
</gene>
<name>A0A967CCB3_9PROT</name>
<evidence type="ECO:0000256" key="2">
    <source>
        <dbReference type="ARBA" id="ARBA00023004"/>
    </source>
</evidence>
<dbReference type="AlphaFoldDB" id="A0A967CCB3"/>
<dbReference type="InterPro" id="IPR042095">
    <property type="entry name" value="SUMF_sf"/>
</dbReference>
<evidence type="ECO:0000259" key="5">
    <source>
        <dbReference type="Pfam" id="PF03781"/>
    </source>
</evidence>
<dbReference type="InterPro" id="IPR016187">
    <property type="entry name" value="CTDL_fold"/>
</dbReference>
<dbReference type="EMBL" id="JAAQPH010000006">
    <property type="protein sequence ID" value="NIA68894.1"/>
    <property type="molecule type" value="Genomic_DNA"/>
</dbReference>
<proteinExistence type="predicted"/>
<dbReference type="Pfam" id="PF12867">
    <property type="entry name" value="DinB_2"/>
    <property type="match status" value="1"/>
</dbReference>
<comment type="caution">
    <text evidence="7">The sequence shown here is derived from an EMBL/GenBank/DDBJ whole genome shotgun (WGS) entry which is preliminary data.</text>
</comment>
<dbReference type="InterPro" id="IPR017806">
    <property type="entry name" value="EgtB"/>
</dbReference>
<dbReference type="NCBIfam" id="TIGR03440">
    <property type="entry name" value="egtB_TIGR03440"/>
    <property type="match status" value="1"/>
</dbReference>
<reference evidence="7" key="1">
    <citation type="submission" date="2020-03" db="EMBL/GenBank/DDBJ databases">
        <title>Genome of Pelagibius litoralis DSM 21314T.</title>
        <authorList>
            <person name="Wang G."/>
        </authorList>
    </citation>
    <scope>NUCLEOTIDE SEQUENCE</scope>
    <source>
        <strain evidence="7">DSM 21314</strain>
    </source>
</reference>
<dbReference type="GO" id="GO:0052699">
    <property type="term" value="P:ergothioneine biosynthetic process"/>
    <property type="evidence" value="ECO:0007669"/>
    <property type="project" value="InterPro"/>
</dbReference>
<feature type="domain" description="DinB-like" evidence="6">
    <location>
        <begin position="35"/>
        <end position="170"/>
    </location>
</feature>
<evidence type="ECO:0000256" key="3">
    <source>
        <dbReference type="ARBA" id="ARBA00037882"/>
    </source>
</evidence>
<feature type="region of interest" description="Disordered" evidence="4">
    <location>
        <begin position="1"/>
        <end position="26"/>
    </location>
</feature>
<dbReference type="InterPro" id="IPR005532">
    <property type="entry name" value="SUMF_dom"/>
</dbReference>
<dbReference type="Pfam" id="PF03781">
    <property type="entry name" value="FGE-sulfatase"/>
    <property type="match status" value="1"/>
</dbReference>
<accession>A0A967CCB3</accession>
<dbReference type="Gene3D" id="3.90.1580.10">
    <property type="entry name" value="paralog of FGE (formylglycine-generating enzyme)"/>
    <property type="match status" value="1"/>
</dbReference>
<keyword evidence="8" id="KW-1185">Reference proteome</keyword>
<dbReference type="PANTHER" id="PTHR23150:SF36">
    <property type="entry name" value="HERCYNINE OXYGENASE"/>
    <property type="match status" value="1"/>
</dbReference>
<evidence type="ECO:0000259" key="6">
    <source>
        <dbReference type="Pfam" id="PF12867"/>
    </source>
</evidence>
<protein>
    <submittedName>
        <fullName evidence="7">Ergothioneine biosynthesis protein EgtB</fullName>
    </submittedName>
</protein>
<evidence type="ECO:0000256" key="1">
    <source>
        <dbReference type="ARBA" id="ARBA00023002"/>
    </source>
</evidence>
<dbReference type="InterPro" id="IPR034660">
    <property type="entry name" value="DinB/YfiT-like"/>
</dbReference>
<dbReference type="InterPro" id="IPR024775">
    <property type="entry name" value="DinB-like"/>
</dbReference>
<organism evidence="7 8">
    <name type="scientific">Pelagibius litoralis</name>
    <dbReference type="NCBI Taxonomy" id="374515"/>
    <lineage>
        <taxon>Bacteria</taxon>
        <taxon>Pseudomonadati</taxon>
        <taxon>Pseudomonadota</taxon>
        <taxon>Alphaproteobacteria</taxon>
        <taxon>Rhodospirillales</taxon>
        <taxon>Rhodovibrionaceae</taxon>
        <taxon>Pelagibius</taxon>
    </lineage>
</organism>
<evidence type="ECO:0000313" key="8">
    <source>
        <dbReference type="Proteomes" id="UP000761264"/>
    </source>
</evidence>
<feature type="domain" description="Sulfatase-modifying factor enzyme-like" evidence="5">
    <location>
        <begin position="207"/>
        <end position="446"/>
    </location>
</feature>
<keyword evidence="2" id="KW-0408">Iron</keyword>
<comment type="pathway">
    <text evidence="3">Amino-acid biosynthesis; ergothioneine biosynthesis.</text>
</comment>
<dbReference type="PANTHER" id="PTHR23150">
    <property type="entry name" value="SULFATASE MODIFYING FACTOR 1, 2"/>
    <property type="match status" value="1"/>
</dbReference>
<evidence type="ECO:0000313" key="7">
    <source>
        <dbReference type="EMBL" id="NIA68894.1"/>
    </source>
</evidence>
<dbReference type="SUPFAM" id="SSF109854">
    <property type="entry name" value="DinB/YfiT-like putative metalloenzymes"/>
    <property type="match status" value="1"/>
</dbReference>
<dbReference type="InterPro" id="IPR051043">
    <property type="entry name" value="Sulfatase_Mod_Factor_Kinase"/>
</dbReference>
<dbReference type="Proteomes" id="UP000761264">
    <property type="component" value="Unassembled WGS sequence"/>
</dbReference>
<dbReference type="SUPFAM" id="SSF56436">
    <property type="entry name" value="C-type lectin-like"/>
    <property type="match status" value="1"/>
</dbReference>
<evidence type="ECO:0000256" key="4">
    <source>
        <dbReference type="SAM" id="MobiDB-lite"/>
    </source>
</evidence>